<evidence type="ECO:0000313" key="2">
    <source>
        <dbReference type="Proteomes" id="UP000239415"/>
    </source>
</evidence>
<keyword evidence="2" id="KW-1185">Reference proteome</keyword>
<organism evidence="1 2">
    <name type="scientific">Actinoplanes italicus</name>
    <dbReference type="NCBI Taxonomy" id="113567"/>
    <lineage>
        <taxon>Bacteria</taxon>
        <taxon>Bacillati</taxon>
        <taxon>Actinomycetota</taxon>
        <taxon>Actinomycetes</taxon>
        <taxon>Micromonosporales</taxon>
        <taxon>Micromonosporaceae</taxon>
        <taxon>Actinoplanes</taxon>
    </lineage>
</organism>
<accession>A0A2T0J4T6</accession>
<sequence length="29" mass="3201">MTAARVRPEVVEAARMLLDQMGITAEDLL</sequence>
<dbReference type="EMBL" id="PVMZ01000060">
    <property type="protein sequence ID" value="PRX02623.1"/>
    <property type="molecule type" value="Genomic_DNA"/>
</dbReference>
<dbReference type="AlphaFoldDB" id="A0A2T0J4T6"/>
<feature type="non-terminal residue" evidence="1">
    <location>
        <position position="29"/>
    </location>
</feature>
<evidence type="ECO:0000313" key="1">
    <source>
        <dbReference type="EMBL" id="PRX02623.1"/>
    </source>
</evidence>
<dbReference type="Proteomes" id="UP000239415">
    <property type="component" value="Unassembled WGS sequence"/>
</dbReference>
<name>A0A2T0J4T6_9ACTN</name>
<gene>
    <name evidence="1" type="ORF">CLV67_1601</name>
</gene>
<protein>
    <submittedName>
        <fullName evidence="1">Uncharacterized protein</fullName>
    </submittedName>
</protein>
<reference evidence="1 2" key="1">
    <citation type="submission" date="2018-03" db="EMBL/GenBank/DDBJ databases">
        <title>Genomic Encyclopedia of Archaeal and Bacterial Type Strains, Phase II (KMG-II): from individual species to whole genera.</title>
        <authorList>
            <person name="Goeker M."/>
        </authorList>
    </citation>
    <scope>NUCLEOTIDE SEQUENCE [LARGE SCALE GENOMIC DNA]</scope>
    <source>
        <strain evidence="1 2">DSM 43146</strain>
    </source>
</reference>
<proteinExistence type="predicted"/>
<comment type="caution">
    <text evidence="1">The sequence shown here is derived from an EMBL/GenBank/DDBJ whole genome shotgun (WGS) entry which is preliminary data.</text>
</comment>